<protein>
    <submittedName>
        <fullName evidence="3">Methyltransferase type 12</fullName>
    </submittedName>
</protein>
<organism evidence="3 4">
    <name type="scientific">Nocardioides currus</name>
    <dbReference type="NCBI Taxonomy" id="2133958"/>
    <lineage>
        <taxon>Bacteria</taxon>
        <taxon>Bacillati</taxon>
        <taxon>Actinomycetota</taxon>
        <taxon>Actinomycetes</taxon>
        <taxon>Propionibacteriales</taxon>
        <taxon>Nocardioidaceae</taxon>
        <taxon>Nocardioides</taxon>
    </lineage>
</organism>
<dbReference type="SUPFAM" id="SSF109854">
    <property type="entry name" value="DinB/YfiT-like putative metalloenzymes"/>
    <property type="match status" value="1"/>
</dbReference>
<proteinExistence type="predicted"/>
<dbReference type="Pfam" id="PF12867">
    <property type="entry name" value="DinB_2"/>
    <property type="match status" value="1"/>
</dbReference>
<comment type="caution">
    <text evidence="3">The sequence shown here is derived from an EMBL/GenBank/DDBJ whole genome shotgun (WGS) entry which is preliminary data.</text>
</comment>
<dbReference type="InterPro" id="IPR034660">
    <property type="entry name" value="DinB/YfiT-like"/>
</dbReference>
<feature type="domain" description="DinB-like" evidence="2">
    <location>
        <begin position="78"/>
        <end position="194"/>
    </location>
</feature>
<keyword evidence="3" id="KW-0808">Transferase</keyword>
<keyword evidence="4" id="KW-1185">Reference proteome</keyword>
<dbReference type="Gene3D" id="1.20.120.450">
    <property type="entry name" value="dinb family like domain"/>
    <property type="match status" value="1"/>
</dbReference>
<dbReference type="InterPro" id="IPR024775">
    <property type="entry name" value="DinB-like"/>
</dbReference>
<evidence type="ECO:0000313" key="4">
    <source>
        <dbReference type="Proteomes" id="UP000244867"/>
    </source>
</evidence>
<name>A0A2R7YSD3_9ACTN</name>
<feature type="compositionally biased region" description="Basic and acidic residues" evidence="1">
    <location>
        <begin position="12"/>
        <end position="22"/>
    </location>
</feature>
<dbReference type="GO" id="GO:0032259">
    <property type="term" value="P:methylation"/>
    <property type="evidence" value="ECO:0007669"/>
    <property type="project" value="UniProtKB-KW"/>
</dbReference>
<evidence type="ECO:0000313" key="3">
    <source>
        <dbReference type="EMBL" id="PUA79213.1"/>
    </source>
</evidence>
<reference evidence="3 4" key="1">
    <citation type="submission" date="2018-03" db="EMBL/GenBank/DDBJ databases">
        <authorList>
            <person name="Keele B.F."/>
        </authorList>
    </citation>
    <scope>NUCLEOTIDE SEQUENCE [LARGE SCALE GENOMIC DNA]</scope>
    <source>
        <strain evidence="3 4">IB-3</strain>
    </source>
</reference>
<dbReference type="Proteomes" id="UP000244867">
    <property type="component" value="Unassembled WGS sequence"/>
</dbReference>
<dbReference type="AlphaFoldDB" id="A0A2R7YSD3"/>
<sequence>MAPSGRTVAGTRSRDRSDRWEDGAVPEPITPDTKDWTWVLEQPCAECGFDPSAQTLADLPTLMHDSAMVWTDVLRRPDARERPAPGVWSPLEYACHVRDVHRLFAERVQLMLDQDDPTFANWDQDETAVEGDYPGQDPAEVDVELVEAAGHAAGLYATITPETADRGGVRSNGSAFTIGTLGLYHLHDVVHHVHDVRA</sequence>
<evidence type="ECO:0000256" key="1">
    <source>
        <dbReference type="SAM" id="MobiDB-lite"/>
    </source>
</evidence>
<gene>
    <name evidence="3" type="ORF">C7S10_20740</name>
</gene>
<evidence type="ECO:0000259" key="2">
    <source>
        <dbReference type="Pfam" id="PF12867"/>
    </source>
</evidence>
<keyword evidence="3" id="KW-0489">Methyltransferase</keyword>
<dbReference type="EMBL" id="PYXZ01000012">
    <property type="protein sequence ID" value="PUA79213.1"/>
    <property type="molecule type" value="Genomic_DNA"/>
</dbReference>
<dbReference type="OrthoDB" id="3376896at2"/>
<feature type="region of interest" description="Disordered" evidence="1">
    <location>
        <begin position="1"/>
        <end position="33"/>
    </location>
</feature>
<accession>A0A2R7YSD3</accession>
<dbReference type="GO" id="GO:0008168">
    <property type="term" value="F:methyltransferase activity"/>
    <property type="evidence" value="ECO:0007669"/>
    <property type="project" value="UniProtKB-KW"/>
</dbReference>